<dbReference type="Pfam" id="PF01510">
    <property type="entry name" value="Amidase_2"/>
    <property type="match status" value="1"/>
</dbReference>
<feature type="domain" description="N-acetylmuramoyl-L-alanine amidase" evidence="3">
    <location>
        <begin position="73"/>
        <end position="221"/>
    </location>
</feature>
<dbReference type="CDD" id="cd06583">
    <property type="entry name" value="PGRP"/>
    <property type="match status" value="1"/>
</dbReference>
<feature type="compositionally biased region" description="Low complexity" evidence="2">
    <location>
        <begin position="248"/>
        <end position="262"/>
    </location>
</feature>
<dbReference type="GO" id="GO:0008745">
    <property type="term" value="F:N-acetylmuramoyl-L-alanine amidase activity"/>
    <property type="evidence" value="ECO:0007669"/>
    <property type="project" value="InterPro"/>
</dbReference>
<evidence type="ECO:0000256" key="2">
    <source>
        <dbReference type="SAM" id="MobiDB-lite"/>
    </source>
</evidence>
<feature type="region of interest" description="Disordered" evidence="2">
    <location>
        <begin position="246"/>
        <end position="277"/>
    </location>
</feature>
<dbReference type="AlphaFoldDB" id="A0A3M2MEF2"/>
<feature type="region of interest" description="Disordered" evidence="2">
    <location>
        <begin position="1"/>
        <end position="79"/>
    </location>
</feature>
<accession>A0A3M2MEF2</accession>
<proteinExistence type="inferred from homology"/>
<dbReference type="PANTHER" id="PTHR11022">
    <property type="entry name" value="PEPTIDOGLYCAN RECOGNITION PROTEIN"/>
    <property type="match status" value="1"/>
</dbReference>
<dbReference type="EMBL" id="RFFG01000001">
    <property type="protein sequence ID" value="RMI47937.1"/>
    <property type="molecule type" value="Genomic_DNA"/>
</dbReference>
<reference evidence="5 6" key="1">
    <citation type="submission" date="2018-10" db="EMBL/GenBank/DDBJ databases">
        <title>Isolation from soil.</title>
        <authorList>
            <person name="Hu J."/>
        </authorList>
    </citation>
    <scope>NUCLEOTIDE SEQUENCE [LARGE SCALE GENOMIC DNA]</scope>
    <source>
        <strain evidence="5 6">NEAU-Ht49</strain>
    </source>
</reference>
<dbReference type="Proteomes" id="UP000282674">
    <property type="component" value="Unassembled WGS sequence"/>
</dbReference>
<dbReference type="SMART" id="SM00701">
    <property type="entry name" value="PGRP"/>
    <property type="match status" value="1"/>
</dbReference>
<dbReference type="InterPro" id="IPR002502">
    <property type="entry name" value="Amidase_domain"/>
</dbReference>
<dbReference type="InterPro" id="IPR015510">
    <property type="entry name" value="PGRP"/>
</dbReference>
<organism evidence="5 6">
    <name type="scientific">Actinomadura harenae</name>
    <dbReference type="NCBI Taxonomy" id="2483351"/>
    <lineage>
        <taxon>Bacteria</taxon>
        <taxon>Bacillati</taxon>
        <taxon>Actinomycetota</taxon>
        <taxon>Actinomycetes</taxon>
        <taxon>Streptosporangiales</taxon>
        <taxon>Thermomonosporaceae</taxon>
        <taxon>Actinomadura</taxon>
    </lineage>
</organism>
<dbReference type="SUPFAM" id="SSF55846">
    <property type="entry name" value="N-acetylmuramoyl-L-alanine amidase-like"/>
    <property type="match status" value="1"/>
</dbReference>
<feature type="compositionally biased region" description="Basic and acidic residues" evidence="2">
    <location>
        <begin position="43"/>
        <end position="71"/>
    </location>
</feature>
<evidence type="ECO:0000259" key="3">
    <source>
        <dbReference type="SMART" id="SM00644"/>
    </source>
</evidence>
<evidence type="ECO:0000256" key="1">
    <source>
        <dbReference type="ARBA" id="ARBA00007553"/>
    </source>
</evidence>
<dbReference type="PANTHER" id="PTHR11022:SF41">
    <property type="entry name" value="PEPTIDOGLYCAN-RECOGNITION PROTEIN LC-RELATED"/>
    <property type="match status" value="1"/>
</dbReference>
<dbReference type="GO" id="GO:0009253">
    <property type="term" value="P:peptidoglycan catabolic process"/>
    <property type="evidence" value="ECO:0007669"/>
    <property type="project" value="InterPro"/>
</dbReference>
<name>A0A3M2MEF2_9ACTN</name>
<keyword evidence="6" id="KW-1185">Reference proteome</keyword>
<dbReference type="InterPro" id="IPR036505">
    <property type="entry name" value="Amidase/PGRP_sf"/>
</dbReference>
<comment type="caution">
    <text evidence="5">The sequence shown here is derived from an EMBL/GenBank/DDBJ whole genome shotgun (WGS) entry which is preliminary data.</text>
</comment>
<sequence length="277" mass="29915">MAENVPGPRPTPDGHGDGTYDGTGGGDGSSLGDPPPGDAYPDEAGHVPDDVPPRAEGRPRPVVHPRREWKARPPLRPAKILDRAPDRIIVHHTSTPNSPDMSLEHAYQLSRDVQRFHMQGRGWADSGQQLTISRGGVVMEGRNRSLDAIRAGKHVVGAQALRNNSHTIGIENEGTYKTEDVPDALWGSLIEVCAWLCVRYKLTPSLAIIGHRDLNDTDCPGDRLYARLPDLRDAVALRLGPQALLSSPVPGVPDMPDGVGLPSPGDASSLPQPFRRR</sequence>
<evidence type="ECO:0000259" key="4">
    <source>
        <dbReference type="SMART" id="SM00701"/>
    </source>
</evidence>
<feature type="compositionally biased region" description="Gly residues" evidence="2">
    <location>
        <begin position="19"/>
        <end position="29"/>
    </location>
</feature>
<dbReference type="InterPro" id="IPR006619">
    <property type="entry name" value="PGRP_domain_met/bac"/>
</dbReference>
<gene>
    <name evidence="5" type="ORF">EBO15_00950</name>
</gene>
<feature type="domain" description="Peptidoglycan recognition protein family" evidence="4">
    <location>
        <begin position="61"/>
        <end position="215"/>
    </location>
</feature>
<evidence type="ECO:0000313" key="6">
    <source>
        <dbReference type="Proteomes" id="UP000282674"/>
    </source>
</evidence>
<dbReference type="OrthoDB" id="514320at2"/>
<dbReference type="GO" id="GO:0008270">
    <property type="term" value="F:zinc ion binding"/>
    <property type="evidence" value="ECO:0007669"/>
    <property type="project" value="InterPro"/>
</dbReference>
<protein>
    <submittedName>
        <fullName evidence="5">N-acetylmuramoyl-L-alanine amidase</fullName>
    </submittedName>
</protein>
<comment type="similarity">
    <text evidence="1">Belongs to the N-acetylmuramoyl-L-alanine amidase 2 family.</text>
</comment>
<dbReference type="SMART" id="SM00644">
    <property type="entry name" value="Ami_2"/>
    <property type="match status" value="1"/>
</dbReference>
<dbReference type="Gene3D" id="3.40.80.10">
    <property type="entry name" value="Peptidoglycan recognition protein-like"/>
    <property type="match status" value="1"/>
</dbReference>
<evidence type="ECO:0000313" key="5">
    <source>
        <dbReference type="EMBL" id="RMI47937.1"/>
    </source>
</evidence>